<name>A0ABQ2DML8_9MICC</name>
<evidence type="ECO:0000256" key="3">
    <source>
        <dbReference type="ARBA" id="ARBA00022692"/>
    </source>
</evidence>
<dbReference type="CDD" id="cd06173">
    <property type="entry name" value="MFS_MefA_like"/>
    <property type="match status" value="1"/>
</dbReference>
<keyword evidence="9" id="KW-1185">Reference proteome</keyword>
<feature type="transmembrane region" description="Helical" evidence="6">
    <location>
        <begin position="253"/>
        <end position="271"/>
    </location>
</feature>
<dbReference type="InterPro" id="IPR011701">
    <property type="entry name" value="MFS"/>
</dbReference>
<feature type="transmembrane region" description="Helical" evidence="6">
    <location>
        <begin position="40"/>
        <end position="61"/>
    </location>
</feature>
<dbReference type="PANTHER" id="PTHR23513">
    <property type="entry name" value="INTEGRAL MEMBRANE EFFLUX PROTEIN-RELATED"/>
    <property type="match status" value="1"/>
</dbReference>
<feature type="transmembrane region" description="Helical" evidence="6">
    <location>
        <begin position="278"/>
        <end position="299"/>
    </location>
</feature>
<feature type="transmembrane region" description="Helical" evidence="6">
    <location>
        <begin position="347"/>
        <end position="367"/>
    </location>
</feature>
<feature type="transmembrane region" description="Helical" evidence="6">
    <location>
        <begin position="305"/>
        <end position="326"/>
    </location>
</feature>
<dbReference type="PANTHER" id="PTHR23513:SF6">
    <property type="entry name" value="MAJOR FACILITATOR SUPERFAMILY ASSOCIATED DOMAIN-CONTAINING PROTEIN"/>
    <property type="match status" value="1"/>
</dbReference>
<feature type="transmembrane region" description="Helical" evidence="6">
    <location>
        <begin position="157"/>
        <end position="183"/>
    </location>
</feature>
<organism evidence="8 9">
    <name type="scientific">Glutamicibacter ardleyensis</name>
    <dbReference type="NCBI Taxonomy" id="225894"/>
    <lineage>
        <taxon>Bacteria</taxon>
        <taxon>Bacillati</taxon>
        <taxon>Actinomycetota</taxon>
        <taxon>Actinomycetes</taxon>
        <taxon>Micrococcales</taxon>
        <taxon>Micrococcaceae</taxon>
        <taxon>Glutamicibacter</taxon>
    </lineage>
</organism>
<reference evidence="9" key="1">
    <citation type="journal article" date="2019" name="Int. J. Syst. Evol. Microbiol.">
        <title>The Global Catalogue of Microorganisms (GCM) 10K type strain sequencing project: providing services to taxonomists for standard genome sequencing and annotation.</title>
        <authorList>
            <consortium name="The Broad Institute Genomics Platform"/>
            <consortium name="The Broad Institute Genome Sequencing Center for Infectious Disease"/>
            <person name="Wu L."/>
            <person name="Ma J."/>
        </authorList>
    </citation>
    <scope>NUCLEOTIDE SEQUENCE [LARGE SCALE GENOMIC DNA]</scope>
    <source>
        <strain evidence="9">CGMCC 1.3685</strain>
    </source>
</reference>
<feature type="transmembrane region" description="Helical" evidence="6">
    <location>
        <begin position="220"/>
        <end position="241"/>
    </location>
</feature>
<dbReference type="PROSITE" id="PS50850">
    <property type="entry name" value="MFS"/>
    <property type="match status" value="1"/>
</dbReference>
<dbReference type="SUPFAM" id="SSF103473">
    <property type="entry name" value="MFS general substrate transporter"/>
    <property type="match status" value="1"/>
</dbReference>
<dbReference type="RefSeq" id="WP_188685838.1">
    <property type="nucleotide sequence ID" value="NZ_BMKX01000005.1"/>
</dbReference>
<keyword evidence="4 6" id="KW-1133">Transmembrane helix</keyword>
<keyword evidence="2" id="KW-1003">Cell membrane</keyword>
<comment type="subcellular location">
    <subcellularLocation>
        <location evidence="1">Cell membrane</location>
        <topology evidence="1">Multi-pass membrane protein</topology>
    </subcellularLocation>
</comment>
<gene>
    <name evidence="8" type="ORF">GCM10007173_23240</name>
</gene>
<dbReference type="Gene3D" id="1.20.1250.20">
    <property type="entry name" value="MFS general substrate transporter like domains"/>
    <property type="match status" value="1"/>
</dbReference>
<protein>
    <submittedName>
        <fullName evidence="8">MFS transporter</fullName>
    </submittedName>
</protein>
<dbReference type="InterPro" id="IPR036259">
    <property type="entry name" value="MFS_trans_sf"/>
</dbReference>
<evidence type="ECO:0000256" key="5">
    <source>
        <dbReference type="ARBA" id="ARBA00023136"/>
    </source>
</evidence>
<evidence type="ECO:0000256" key="1">
    <source>
        <dbReference type="ARBA" id="ARBA00004651"/>
    </source>
</evidence>
<comment type="caution">
    <text evidence="8">The sequence shown here is derived from an EMBL/GenBank/DDBJ whole genome shotgun (WGS) entry which is preliminary data.</text>
</comment>
<dbReference type="Pfam" id="PF07690">
    <property type="entry name" value="MFS_1"/>
    <property type="match status" value="1"/>
</dbReference>
<keyword evidence="5 6" id="KW-0472">Membrane</keyword>
<proteinExistence type="predicted"/>
<accession>A0ABQ2DML8</accession>
<evidence type="ECO:0000259" key="7">
    <source>
        <dbReference type="PROSITE" id="PS50850"/>
    </source>
</evidence>
<dbReference type="GeneID" id="303304682"/>
<dbReference type="Proteomes" id="UP000606115">
    <property type="component" value="Unassembled WGS sequence"/>
</dbReference>
<feature type="transmembrane region" description="Helical" evidence="6">
    <location>
        <begin position="373"/>
        <end position="391"/>
    </location>
</feature>
<feature type="domain" description="Major facilitator superfamily (MFS) profile" evidence="7">
    <location>
        <begin position="1"/>
        <end position="395"/>
    </location>
</feature>
<dbReference type="EMBL" id="BMKX01000005">
    <property type="protein sequence ID" value="GGJ63653.1"/>
    <property type="molecule type" value="Genomic_DNA"/>
</dbReference>
<sequence length="402" mass="41917">MPLGREYRKLWAGNAASNSGDGINFVAIPLLATALTSDPVLIAGLSMAYTAAKLMVVLPIGAFVDRLDRKTILWIANLSRSILLIALAVVVVSGAGSIAALYVVFSLIGILETAADNSALSILPSVVGSKDLDKANSQITATQLIADEFIGPPTGGLLFAAAVSLPIAITGSAYAAAALFFLGMTGTFRAKPRTKQPPSLRREVFEGGAWLVRHKLLRSLAIVSGLVSIAYMMPFSILVLFAEDVLGLGSAGYGLLLSVSALGGLLGSAIASRLRRKFGYAAMTTGSLCLGSVSLFAIYLTDIPWLVAALLAVYILHAVLFGICVSSLRQRLVPDELRGRVNAVTKLFGLAGLTIGAGLGGILATVGSLATPFLAGALVFIVCALVVWPSLRNWENRSSSLE</sequence>
<keyword evidence="3 6" id="KW-0812">Transmembrane</keyword>
<evidence type="ECO:0000256" key="4">
    <source>
        <dbReference type="ARBA" id="ARBA00022989"/>
    </source>
</evidence>
<evidence type="ECO:0000313" key="9">
    <source>
        <dbReference type="Proteomes" id="UP000606115"/>
    </source>
</evidence>
<dbReference type="InterPro" id="IPR020846">
    <property type="entry name" value="MFS_dom"/>
</dbReference>
<evidence type="ECO:0000256" key="6">
    <source>
        <dbReference type="SAM" id="Phobius"/>
    </source>
</evidence>
<feature type="transmembrane region" description="Helical" evidence="6">
    <location>
        <begin position="82"/>
        <end position="111"/>
    </location>
</feature>
<evidence type="ECO:0000256" key="2">
    <source>
        <dbReference type="ARBA" id="ARBA00022475"/>
    </source>
</evidence>
<evidence type="ECO:0000313" key="8">
    <source>
        <dbReference type="EMBL" id="GGJ63653.1"/>
    </source>
</evidence>